<reference evidence="2 3" key="1">
    <citation type="submission" date="2016-11" db="EMBL/GenBank/DDBJ databases">
        <title>Study of marine rhodopsin-containing bacteria.</title>
        <authorList>
            <person name="Yoshizawa S."/>
            <person name="Kumagai Y."/>
            <person name="Kogure K."/>
        </authorList>
    </citation>
    <scope>NUCLEOTIDE SEQUENCE [LARGE SCALE GENOMIC DNA]</scope>
    <source>
        <strain evidence="2 3">SAORIC-28</strain>
    </source>
</reference>
<evidence type="ECO:0000256" key="1">
    <source>
        <dbReference type="SAM" id="Phobius"/>
    </source>
</evidence>
<sequence>MDWLDLLQWPAFAVTVAAGWLVASDTRHWRLVGFALFLVSNALWVAWGWHDAAWALVALQCFLVITNLRGVADNRGDEEAPDDA</sequence>
<accession>A0A271IX55</accession>
<feature type="transmembrane region" description="Helical" evidence="1">
    <location>
        <begin position="29"/>
        <end position="47"/>
    </location>
</feature>
<protein>
    <recommendedName>
        <fullName evidence="4">Amino acid transporter</fullName>
    </recommendedName>
</protein>
<keyword evidence="1" id="KW-0812">Transmembrane</keyword>
<dbReference type="EMBL" id="MQWD01000001">
    <property type="protein sequence ID" value="PAP75816.1"/>
    <property type="molecule type" value="Genomic_DNA"/>
</dbReference>
<dbReference type="RefSeq" id="WP_095509459.1">
    <property type="nucleotide sequence ID" value="NZ_MQWD01000001.1"/>
</dbReference>
<keyword evidence="1" id="KW-1133">Transmembrane helix</keyword>
<proteinExistence type="predicted"/>
<comment type="caution">
    <text evidence="2">The sequence shown here is derived from an EMBL/GenBank/DDBJ whole genome shotgun (WGS) entry which is preliminary data.</text>
</comment>
<evidence type="ECO:0008006" key="4">
    <source>
        <dbReference type="Google" id="ProtNLM"/>
    </source>
</evidence>
<evidence type="ECO:0000313" key="3">
    <source>
        <dbReference type="Proteomes" id="UP000216339"/>
    </source>
</evidence>
<organism evidence="2 3">
    <name type="scientific">Rubrivirga marina</name>
    <dbReference type="NCBI Taxonomy" id="1196024"/>
    <lineage>
        <taxon>Bacteria</taxon>
        <taxon>Pseudomonadati</taxon>
        <taxon>Rhodothermota</taxon>
        <taxon>Rhodothermia</taxon>
        <taxon>Rhodothermales</taxon>
        <taxon>Rubricoccaceae</taxon>
        <taxon>Rubrivirga</taxon>
    </lineage>
</organism>
<evidence type="ECO:0000313" key="2">
    <source>
        <dbReference type="EMBL" id="PAP75816.1"/>
    </source>
</evidence>
<name>A0A271IX55_9BACT</name>
<feature type="transmembrane region" description="Helical" evidence="1">
    <location>
        <begin position="6"/>
        <end position="22"/>
    </location>
</feature>
<gene>
    <name evidence="2" type="ORF">BSZ37_04845</name>
</gene>
<keyword evidence="1" id="KW-0472">Membrane</keyword>
<dbReference type="AlphaFoldDB" id="A0A271IX55"/>
<dbReference type="OrthoDB" id="8549575at2"/>
<feature type="transmembrane region" description="Helical" evidence="1">
    <location>
        <begin position="53"/>
        <end position="72"/>
    </location>
</feature>
<keyword evidence="3" id="KW-1185">Reference proteome</keyword>
<dbReference type="Proteomes" id="UP000216339">
    <property type="component" value="Unassembled WGS sequence"/>
</dbReference>